<organism evidence="1 2">
    <name type="scientific">Fusobacterium necrophorum subsp. funduliforme B35</name>
    <dbReference type="NCBI Taxonomy" id="1226633"/>
    <lineage>
        <taxon>Bacteria</taxon>
        <taxon>Fusobacteriati</taxon>
        <taxon>Fusobacteriota</taxon>
        <taxon>Fusobacteriia</taxon>
        <taxon>Fusobacteriales</taxon>
        <taxon>Fusobacteriaceae</taxon>
        <taxon>Fusobacterium</taxon>
    </lineage>
</organism>
<dbReference type="PATRIC" id="fig|1226633.4.peg.334"/>
<evidence type="ECO:0000313" key="2">
    <source>
        <dbReference type="Proteomes" id="UP000031184"/>
    </source>
</evidence>
<proteinExistence type="predicted"/>
<dbReference type="OrthoDB" id="88507at2"/>
<name>A0A017H5X0_9FUSO</name>
<protein>
    <submittedName>
        <fullName evidence="1">Uncharacterized protein</fullName>
    </submittedName>
</protein>
<reference evidence="1 2" key="1">
    <citation type="submission" date="2013-08" db="EMBL/GenBank/DDBJ databases">
        <title>An opportunistic ruminal bacterium that causes liver abscesses in cattle.</title>
        <authorList>
            <person name="Benahmed F.H."/>
            <person name="Rasmussen M."/>
            <person name="Harbottle H."/>
            <person name="Soppet D."/>
            <person name="Nagaraja T.G."/>
            <person name="Davidson M."/>
        </authorList>
    </citation>
    <scope>NUCLEOTIDE SEQUENCE [LARGE SCALE GENOMIC DNA]</scope>
    <source>
        <strain evidence="1 2">B35</strain>
    </source>
</reference>
<dbReference type="RefSeq" id="WP_005961173.1">
    <property type="nucleotide sequence ID" value="NZ_AOJP01000008.1"/>
</dbReference>
<dbReference type="Proteomes" id="UP000031184">
    <property type="component" value="Unassembled WGS sequence"/>
</dbReference>
<dbReference type="AlphaFoldDB" id="A0A017H5X0"/>
<dbReference type="EMBL" id="AUZI01000008">
    <property type="protein sequence ID" value="KID50126.1"/>
    <property type="molecule type" value="Genomic_DNA"/>
</dbReference>
<dbReference type="GeneID" id="75076755"/>
<sequence>MEKLVISCPHCHKKIKILKKAAKYKCPHCSSICVISSIALFLFVMQNHVQAITHKIKTKYQNVKNTYKYLKMVHENRKKR</sequence>
<gene>
    <name evidence="1" type="ORF">C095_01675</name>
</gene>
<evidence type="ECO:0000313" key="1">
    <source>
        <dbReference type="EMBL" id="KID50126.1"/>
    </source>
</evidence>
<accession>A0A017H5X0</accession>
<comment type="caution">
    <text evidence="1">The sequence shown here is derived from an EMBL/GenBank/DDBJ whole genome shotgun (WGS) entry which is preliminary data.</text>
</comment>